<dbReference type="STRING" id="551991.SAMN05192529_11449"/>
<dbReference type="RefSeq" id="WP_091398918.1">
    <property type="nucleotide sequence ID" value="NZ_FNQY01000014.1"/>
</dbReference>
<feature type="transmembrane region" description="Helical" evidence="6">
    <location>
        <begin position="440"/>
        <end position="459"/>
    </location>
</feature>
<keyword evidence="8" id="KW-1185">Reference proteome</keyword>
<evidence type="ECO:0000313" key="7">
    <source>
        <dbReference type="EMBL" id="SEA33883.1"/>
    </source>
</evidence>
<feature type="transmembrane region" description="Helical" evidence="6">
    <location>
        <begin position="311"/>
        <end position="335"/>
    </location>
</feature>
<keyword evidence="2" id="KW-1003">Cell membrane</keyword>
<name>A0A1H4ACQ7_9BACT</name>
<keyword evidence="3 6" id="KW-0812">Transmembrane</keyword>
<feature type="transmembrane region" description="Helical" evidence="6">
    <location>
        <begin position="374"/>
        <end position="394"/>
    </location>
</feature>
<dbReference type="GO" id="GO:0042910">
    <property type="term" value="F:xenobiotic transmembrane transporter activity"/>
    <property type="evidence" value="ECO:0007669"/>
    <property type="project" value="InterPro"/>
</dbReference>
<feature type="transmembrane region" description="Helical" evidence="6">
    <location>
        <begin position="91"/>
        <end position="112"/>
    </location>
</feature>
<accession>A0A1H4ACQ7</accession>
<dbReference type="OrthoDB" id="5365632at2"/>
<evidence type="ECO:0000256" key="2">
    <source>
        <dbReference type="ARBA" id="ARBA00022475"/>
    </source>
</evidence>
<feature type="transmembrane region" description="Helical" evidence="6">
    <location>
        <begin position="41"/>
        <end position="61"/>
    </location>
</feature>
<organism evidence="7 8">
    <name type="scientific">Arachidicoccus rhizosphaerae</name>
    <dbReference type="NCBI Taxonomy" id="551991"/>
    <lineage>
        <taxon>Bacteria</taxon>
        <taxon>Pseudomonadati</taxon>
        <taxon>Bacteroidota</taxon>
        <taxon>Chitinophagia</taxon>
        <taxon>Chitinophagales</taxon>
        <taxon>Chitinophagaceae</taxon>
        <taxon>Arachidicoccus</taxon>
    </lineage>
</organism>
<gene>
    <name evidence="7" type="ORF">SAMN05192529_11449</name>
</gene>
<evidence type="ECO:0000256" key="5">
    <source>
        <dbReference type="ARBA" id="ARBA00023136"/>
    </source>
</evidence>
<dbReference type="PANTHER" id="PTHR30250">
    <property type="entry name" value="PST FAMILY PREDICTED COLANIC ACID TRANSPORTER"/>
    <property type="match status" value="1"/>
</dbReference>
<feature type="transmembrane region" description="Helical" evidence="6">
    <location>
        <begin position="465"/>
        <end position="487"/>
    </location>
</feature>
<evidence type="ECO:0000256" key="4">
    <source>
        <dbReference type="ARBA" id="ARBA00022989"/>
    </source>
</evidence>
<dbReference type="GO" id="GO:0005886">
    <property type="term" value="C:plasma membrane"/>
    <property type="evidence" value="ECO:0007669"/>
    <property type="project" value="UniProtKB-SubCell"/>
</dbReference>
<feature type="transmembrane region" description="Helical" evidence="6">
    <location>
        <begin position="124"/>
        <end position="145"/>
    </location>
</feature>
<dbReference type="Pfam" id="PF01554">
    <property type="entry name" value="MatE"/>
    <property type="match status" value="1"/>
</dbReference>
<dbReference type="AlphaFoldDB" id="A0A1H4ACQ7"/>
<dbReference type="InterPro" id="IPR002528">
    <property type="entry name" value="MATE_fam"/>
</dbReference>
<keyword evidence="5 6" id="KW-0472">Membrane</keyword>
<feature type="transmembrane region" description="Helical" evidence="6">
    <location>
        <begin position="157"/>
        <end position="179"/>
    </location>
</feature>
<evidence type="ECO:0000313" key="8">
    <source>
        <dbReference type="Proteomes" id="UP000199041"/>
    </source>
</evidence>
<protein>
    <submittedName>
        <fullName evidence="7">Membrane protein involved in the export of O-antigen and teichoic acid</fullName>
    </submittedName>
</protein>
<comment type="subcellular location">
    <subcellularLocation>
        <location evidence="1">Cell membrane</location>
        <topology evidence="1">Multi-pass membrane protein</topology>
    </subcellularLocation>
</comment>
<feature type="transmembrane region" description="Helical" evidence="6">
    <location>
        <begin position="341"/>
        <end position="362"/>
    </location>
</feature>
<feature type="transmembrane region" description="Helical" evidence="6">
    <location>
        <begin position="400"/>
        <end position="419"/>
    </location>
</feature>
<feature type="transmembrane region" description="Helical" evidence="6">
    <location>
        <begin position="12"/>
        <end position="29"/>
    </location>
</feature>
<dbReference type="InterPro" id="IPR050833">
    <property type="entry name" value="Poly_Biosynth_Transport"/>
</dbReference>
<sequence length="514" mass="58357">MGASRNIVKNTGFLYVRMIVMMVITFFTSRILLKSLGINDYGLFSIIVGIVEMLASLRGAFSSSIQRFLNYEMGVDGKENLQKIYSMGVNIHILISLVFLVITESAGLWFLNHKLVIPADRLGAANWIFQFAIASSIVTIMTIPQDAVIIANQKMKIYAYITILEASLKLGTVLLLPFFGMDRLILYSFFILAVSFLIRFVTSIYCIRTFDICKYRFVWDKSLFKQLGSFAGWNFLGTSSYTLTTEGLNIILNLFGGPVANAARGVSHQIRTALGLFNMNIQLASSPHLTELYAKGEHKRFEELFCSITKLAFFIMSILCLPLFFYTNFLLGIWLYEVPQYTVVFTQLTLVFILIRTFHYPIDMIIKAVGDIKLYQILESITLLLPLLVAYLLLREGYALYTAYVVVAVFELINLALILKIAERIVKIDLMRYLKTVIQPIILVFTVNMGLGFFISRYYMTSSILYNFSTILVIVLLACLITWILGLNLKERQFAKNFVLKALARIGVGRLSEC</sequence>
<dbReference type="PANTHER" id="PTHR30250:SF26">
    <property type="entry name" value="PSMA PROTEIN"/>
    <property type="match status" value="1"/>
</dbReference>
<dbReference type="Proteomes" id="UP000199041">
    <property type="component" value="Unassembled WGS sequence"/>
</dbReference>
<reference evidence="7 8" key="1">
    <citation type="submission" date="2016-10" db="EMBL/GenBank/DDBJ databases">
        <authorList>
            <person name="de Groot N.N."/>
        </authorList>
    </citation>
    <scope>NUCLEOTIDE SEQUENCE [LARGE SCALE GENOMIC DNA]</scope>
    <source>
        <strain evidence="7 8">Vu-144</strain>
    </source>
</reference>
<evidence type="ECO:0000256" key="1">
    <source>
        <dbReference type="ARBA" id="ARBA00004651"/>
    </source>
</evidence>
<keyword evidence="4 6" id="KW-1133">Transmembrane helix</keyword>
<evidence type="ECO:0000256" key="6">
    <source>
        <dbReference type="SAM" id="Phobius"/>
    </source>
</evidence>
<evidence type="ECO:0000256" key="3">
    <source>
        <dbReference type="ARBA" id="ARBA00022692"/>
    </source>
</evidence>
<feature type="transmembrane region" description="Helical" evidence="6">
    <location>
        <begin position="185"/>
        <end position="207"/>
    </location>
</feature>
<proteinExistence type="predicted"/>
<dbReference type="GO" id="GO:0015297">
    <property type="term" value="F:antiporter activity"/>
    <property type="evidence" value="ECO:0007669"/>
    <property type="project" value="InterPro"/>
</dbReference>
<dbReference type="EMBL" id="FNQY01000014">
    <property type="protein sequence ID" value="SEA33883.1"/>
    <property type="molecule type" value="Genomic_DNA"/>
</dbReference>